<feature type="compositionally biased region" description="Low complexity" evidence="2">
    <location>
        <begin position="1"/>
        <end position="13"/>
    </location>
</feature>
<keyword evidence="1" id="KW-0418">Kinase</keyword>
<dbReference type="SUPFAM" id="SSF55874">
    <property type="entry name" value="ATPase domain of HSP90 chaperone/DNA topoisomerase II/histidine kinase"/>
    <property type="match status" value="1"/>
</dbReference>
<dbReference type="EMBL" id="JAAIKT010000003">
    <property type="protein sequence ID" value="NEW69735.1"/>
    <property type="molecule type" value="Genomic_DNA"/>
</dbReference>
<evidence type="ECO:0000256" key="2">
    <source>
        <dbReference type="SAM" id="MobiDB-lite"/>
    </source>
</evidence>
<dbReference type="Proteomes" id="UP000476310">
    <property type="component" value="Unassembled WGS sequence"/>
</dbReference>
<dbReference type="AlphaFoldDB" id="A0A6G4A8W0"/>
<evidence type="ECO:0000313" key="5">
    <source>
        <dbReference type="Proteomes" id="UP000476310"/>
    </source>
</evidence>
<evidence type="ECO:0000313" key="4">
    <source>
        <dbReference type="EMBL" id="NEW69735.1"/>
    </source>
</evidence>
<dbReference type="CDD" id="cd16936">
    <property type="entry name" value="HATPase_RsbW-like"/>
    <property type="match status" value="1"/>
</dbReference>
<evidence type="ECO:0000256" key="1">
    <source>
        <dbReference type="ARBA" id="ARBA00022527"/>
    </source>
</evidence>
<keyword evidence="4" id="KW-0547">Nucleotide-binding</keyword>
<proteinExistence type="predicted"/>
<dbReference type="Gene3D" id="3.30.565.10">
    <property type="entry name" value="Histidine kinase-like ATPase, C-terminal domain"/>
    <property type="match status" value="1"/>
</dbReference>
<accession>A0A6G4A8W0</accession>
<sequence length="179" mass="18907">MTVNPAGAIATASPSPPAGPPPRRRTGPPDVPTTPRGLALRLATDPAAVGRARRTAAGALRCWGVPDTAADDIVLMVDELVTNAIEHAAGPVWLRLWLRRGRCVICQVGDGCHETPQPRPSDPDAENGRGLLLVAALADALGTRVTATGKITWFRRRVRDGRIPAPRTASPHAFIDVDS</sequence>
<dbReference type="RefSeq" id="WP_164424052.1">
    <property type="nucleotide sequence ID" value="NZ_JAAIKT010000003.1"/>
</dbReference>
<evidence type="ECO:0000259" key="3">
    <source>
        <dbReference type="Pfam" id="PF13581"/>
    </source>
</evidence>
<dbReference type="InterPro" id="IPR050267">
    <property type="entry name" value="Anti-sigma-factor_SerPK"/>
</dbReference>
<organism evidence="4 5">
    <name type="scientific">Streptomyces rhizosphaericus</name>
    <dbReference type="NCBI Taxonomy" id="114699"/>
    <lineage>
        <taxon>Bacteria</taxon>
        <taxon>Bacillati</taxon>
        <taxon>Actinomycetota</taxon>
        <taxon>Actinomycetes</taxon>
        <taxon>Kitasatosporales</taxon>
        <taxon>Streptomycetaceae</taxon>
        <taxon>Streptomyces</taxon>
        <taxon>Streptomyces violaceusniger group</taxon>
    </lineage>
</organism>
<feature type="domain" description="Histidine kinase/HSP90-like ATPase" evidence="3">
    <location>
        <begin position="43"/>
        <end position="155"/>
    </location>
</feature>
<keyword evidence="1" id="KW-0723">Serine/threonine-protein kinase</keyword>
<dbReference type="InterPro" id="IPR036890">
    <property type="entry name" value="HATPase_C_sf"/>
</dbReference>
<dbReference type="GO" id="GO:0005524">
    <property type="term" value="F:ATP binding"/>
    <property type="evidence" value="ECO:0007669"/>
    <property type="project" value="UniProtKB-KW"/>
</dbReference>
<dbReference type="Pfam" id="PF13581">
    <property type="entry name" value="HATPase_c_2"/>
    <property type="match status" value="1"/>
</dbReference>
<protein>
    <submittedName>
        <fullName evidence="4">ATP-binding protein</fullName>
    </submittedName>
</protein>
<comment type="caution">
    <text evidence="4">The sequence shown here is derived from an EMBL/GenBank/DDBJ whole genome shotgun (WGS) entry which is preliminary data.</text>
</comment>
<gene>
    <name evidence="4" type="ORF">G4H13_04730</name>
</gene>
<dbReference type="GO" id="GO:0004674">
    <property type="term" value="F:protein serine/threonine kinase activity"/>
    <property type="evidence" value="ECO:0007669"/>
    <property type="project" value="UniProtKB-KW"/>
</dbReference>
<dbReference type="InterPro" id="IPR003594">
    <property type="entry name" value="HATPase_dom"/>
</dbReference>
<name>A0A6G4A8W0_9ACTN</name>
<reference evidence="4" key="1">
    <citation type="submission" date="2020-02" db="EMBL/GenBank/DDBJ databases">
        <title>A new Streptomyces sp. for controlling soil-borne diseases.</title>
        <authorList>
            <person name="Li X."/>
            <person name="Tian Y."/>
            <person name="Gao K."/>
        </authorList>
    </citation>
    <scope>NUCLEOTIDE SEQUENCE [LARGE SCALE GENOMIC DNA]</scope>
    <source>
        <strain evidence="4">0250</strain>
    </source>
</reference>
<keyword evidence="5" id="KW-1185">Reference proteome</keyword>
<keyword evidence="1" id="KW-0808">Transferase</keyword>
<feature type="region of interest" description="Disordered" evidence="2">
    <location>
        <begin position="1"/>
        <end position="36"/>
    </location>
</feature>
<dbReference type="PANTHER" id="PTHR35526:SF3">
    <property type="entry name" value="ANTI-SIGMA-F FACTOR RSBW"/>
    <property type="match status" value="1"/>
</dbReference>
<dbReference type="PANTHER" id="PTHR35526">
    <property type="entry name" value="ANTI-SIGMA-F FACTOR RSBW-RELATED"/>
    <property type="match status" value="1"/>
</dbReference>
<keyword evidence="4" id="KW-0067">ATP-binding</keyword>